<evidence type="ECO:0000256" key="1">
    <source>
        <dbReference type="SAM" id="Coils"/>
    </source>
</evidence>
<protein>
    <submittedName>
        <fullName evidence="3">General secretion pathway protein A</fullName>
    </submittedName>
</protein>
<proteinExistence type="predicted"/>
<dbReference type="EMBL" id="CP000252">
    <property type="protein sequence ID" value="ABC78195.1"/>
    <property type="molecule type" value="Genomic_DNA"/>
</dbReference>
<dbReference type="KEGG" id="sat:SYN_00778"/>
<dbReference type="Pfam" id="PF13401">
    <property type="entry name" value="AAA_22"/>
    <property type="match status" value="1"/>
</dbReference>
<dbReference type="InParanoid" id="Q2LVT3"/>
<accession>Q2LVT3</accession>
<gene>
    <name evidence="3" type="ORF">SYN_00778</name>
</gene>
<dbReference type="SMART" id="SM00382">
    <property type="entry name" value="AAA"/>
    <property type="match status" value="1"/>
</dbReference>
<reference evidence="3 4" key="1">
    <citation type="journal article" date="2007" name="Proc. Natl. Acad. Sci. U.S.A.">
        <title>The genome of Syntrophus aciditrophicus: life at the thermodynamic limit of microbial growth.</title>
        <authorList>
            <person name="McInerney M.J."/>
            <person name="Rohlin L."/>
            <person name="Mouttaki H."/>
            <person name="Kim U."/>
            <person name="Krupp R.S."/>
            <person name="Rios-Hernandez L."/>
            <person name="Sieber J."/>
            <person name="Struchtemeyer C.G."/>
            <person name="Bhattacharyya A."/>
            <person name="Campbell J.W."/>
            <person name="Gunsalus R.P."/>
        </authorList>
    </citation>
    <scope>NUCLEOTIDE SEQUENCE [LARGE SCALE GENOMIC DNA]</scope>
    <source>
        <strain evidence="3 4">SB</strain>
    </source>
</reference>
<evidence type="ECO:0000313" key="4">
    <source>
        <dbReference type="Proteomes" id="UP000001933"/>
    </source>
</evidence>
<dbReference type="HOGENOM" id="CLU_024125_0_0_7"/>
<dbReference type="Proteomes" id="UP000001933">
    <property type="component" value="Chromosome"/>
</dbReference>
<sequence>MYESFYGLKENPFHLTPDPAYLFMSRVHEEAYTHLEYAVVENKGFVVITGEIGSGKTTLINVLLSKIQQSIQVGVINQTLVQPTQFIKMICQEFELPTDTRDKAELLDLFHDFLLQQFARRKRVTLIIDEAQNLPNNTLEEIRMLSNLESEKHHLIQMMLVGQPELKYKLRQKRLEQFVQRVTVYCHLSGLDKEETSRYIHHRLQVAGAEKSDIFSEEAIQVIHEYSRGIPRLINILCDAALVYGFADGLTNIEKHVIDEVIAERKVGGIFQDYAAEEANAVFPVPGQIKEIEPETGQLIQSVESRLQLLESVVTDINQRLSILFSRREQQDDRVLQLLKMLKQSTENRMELMAEIQLLKQQQNSN</sequence>
<organism evidence="3 4">
    <name type="scientific">Syntrophus aciditrophicus (strain SB)</name>
    <dbReference type="NCBI Taxonomy" id="56780"/>
    <lineage>
        <taxon>Bacteria</taxon>
        <taxon>Pseudomonadati</taxon>
        <taxon>Thermodesulfobacteriota</taxon>
        <taxon>Syntrophia</taxon>
        <taxon>Syntrophales</taxon>
        <taxon>Syntrophaceae</taxon>
        <taxon>Syntrophus</taxon>
    </lineage>
</organism>
<dbReference type="InterPro" id="IPR003593">
    <property type="entry name" value="AAA+_ATPase"/>
</dbReference>
<feature type="domain" description="AAA+ ATPase" evidence="2">
    <location>
        <begin position="42"/>
        <end position="210"/>
    </location>
</feature>
<name>Q2LVT3_SYNAS</name>
<dbReference type="eggNOG" id="COG3267">
    <property type="taxonomic scope" value="Bacteria"/>
</dbReference>
<dbReference type="GO" id="GO:0016887">
    <property type="term" value="F:ATP hydrolysis activity"/>
    <property type="evidence" value="ECO:0007669"/>
    <property type="project" value="InterPro"/>
</dbReference>
<dbReference type="STRING" id="56780.SYN_00778"/>
<keyword evidence="4" id="KW-1185">Reference proteome</keyword>
<dbReference type="Gene3D" id="3.40.50.300">
    <property type="entry name" value="P-loop containing nucleotide triphosphate hydrolases"/>
    <property type="match status" value="1"/>
</dbReference>
<dbReference type="InterPro" id="IPR052026">
    <property type="entry name" value="ExeA_AAA_ATPase_DNA-bind"/>
</dbReference>
<evidence type="ECO:0000259" key="2">
    <source>
        <dbReference type="SMART" id="SM00382"/>
    </source>
</evidence>
<dbReference type="InterPro" id="IPR049945">
    <property type="entry name" value="AAA_22"/>
</dbReference>
<feature type="coiled-coil region" evidence="1">
    <location>
        <begin position="300"/>
        <end position="362"/>
    </location>
</feature>
<dbReference type="SUPFAM" id="SSF52540">
    <property type="entry name" value="P-loop containing nucleoside triphosphate hydrolases"/>
    <property type="match status" value="1"/>
</dbReference>
<dbReference type="InterPro" id="IPR027417">
    <property type="entry name" value="P-loop_NTPase"/>
</dbReference>
<dbReference type="OrthoDB" id="9779230at2"/>
<keyword evidence="1" id="KW-0175">Coiled coil</keyword>
<dbReference type="RefSeq" id="WP_011418214.1">
    <property type="nucleotide sequence ID" value="NC_007759.1"/>
</dbReference>
<dbReference type="PANTHER" id="PTHR35894:SF1">
    <property type="entry name" value="PHOSPHORIBULOKINASE _ URIDINE KINASE FAMILY"/>
    <property type="match status" value="1"/>
</dbReference>
<evidence type="ECO:0000313" key="3">
    <source>
        <dbReference type="EMBL" id="ABC78195.1"/>
    </source>
</evidence>
<dbReference type="AlphaFoldDB" id="Q2LVT3"/>
<dbReference type="PANTHER" id="PTHR35894">
    <property type="entry name" value="GENERAL SECRETION PATHWAY PROTEIN A-RELATED"/>
    <property type="match status" value="1"/>
</dbReference>